<dbReference type="EnsemblPlants" id="KEH19952">
    <property type="protein sequence ID" value="KEH19952"/>
    <property type="gene ID" value="MTR_8g063720"/>
</dbReference>
<dbReference type="Proteomes" id="UP000265566">
    <property type="component" value="Chromosome 8"/>
</dbReference>
<feature type="domain" description="Prolamin-like" evidence="3">
    <location>
        <begin position="120"/>
        <end position="192"/>
    </location>
</feature>
<dbReference type="KEGG" id="mtr:25501284"/>
<dbReference type="Pfam" id="PF05617">
    <property type="entry name" value="Prolamin_like"/>
    <property type="match status" value="2"/>
</dbReference>
<reference evidence="5" key="4">
    <citation type="journal article" date="2018" name="Nat. Plants">
        <title>Whole-genome landscape of Medicago truncatula symbiotic genes.</title>
        <authorList>
            <person name="Pecrix Y."/>
            <person name="Gamas P."/>
            <person name="Carrere S."/>
        </authorList>
    </citation>
    <scope>NUCLEOTIDE SEQUENCE</scope>
    <source>
        <tissue evidence="5">Leaves</tissue>
    </source>
</reference>
<evidence type="ECO:0000259" key="3">
    <source>
        <dbReference type="Pfam" id="PF05617"/>
    </source>
</evidence>
<dbReference type="PANTHER" id="PTHR31207">
    <property type="entry name" value="ECA1 GAMETOGENESIS FAMILY PROTEIN (DUF784)-RELATED-RELATED"/>
    <property type="match status" value="1"/>
</dbReference>
<reference evidence="4 7" key="1">
    <citation type="journal article" date="2011" name="Nature">
        <title>The Medicago genome provides insight into the evolution of rhizobial symbioses.</title>
        <authorList>
            <person name="Young N.D."/>
            <person name="Debelle F."/>
            <person name="Oldroyd G.E."/>
            <person name="Geurts R."/>
            <person name="Cannon S.B."/>
            <person name="Udvardi M.K."/>
            <person name="Benedito V.A."/>
            <person name="Mayer K.F."/>
            <person name="Gouzy J."/>
            <person name="Schoof H."/>
            <person name="Van de Peer Y."/>
            <person name="Proost S."/>
            <person name="Cook D.R."/>
            <person name="Meyers B.C."/>
            <person name="Spannagl M."/>
            <person name="Cheung F."/>
            <person name="De Mita S."/>
            <person name="Krishnakumar V."/>
            <person name="Gundlach H."/>
            <person name="Zhou S."/>
            <person name="Mudge J."/>
            <person name="Bharti A.K."/>
            <person name="Murray J.D."/>
            <person name="Naoumkina M.A."/>
            <person name="Rosen B."/>
            <person name="Silverstein K.A."/>
            <person name="Tang H."/>
            <person name="Rombauts S."/>
            <person name="Zhao P.X."/>
            <person name="Zhou P."/>
            <person name="Barbe V."/>
            <person name="Bardou P."/>
            <person name="Bechner M."/>
            <person name="Bellec A."/>
            <person name="Berger A."/>
            <person name="Berges H."/>
            <person name="Bidwell S."/>
            <person name="Bisseling T."/>
            <person name="Choisne N."/>
            <person name="Couloux A."/>
            <person name="Denny R."/>
            <person name="Deshpande S."/>
            <person name="Dai X."/>
            <person name="Doyle J.J."/>
            <person name="Dudez A.M."/>
            <person name="Farmer A.D."/>
            <person name="Fouteau S."/>
            <person name="Franken C."/>
            <person name="Gibelin C."/>
            <person name="Gish J."/>
            <person name="Goldstein S."/>
            <person name="Gonzalez A.J."/>
            <person name="Green P.J."/>
            <person name="Hallab A."/>
            <person name="Hartog M."/>
            <person name="Hua A."/>
            <person name="Humphray S.J."/>
            <person name="Jeong D.H."/>
            <person name="Jing Y."/>
            <person name="Jocker A."/>
            <person name="Kenton S.M."/>
            <person name="Kim D.J."/>
            <person name="Klee K."/>
            <person name="Lai H."/>
            <person name="Lang C."/>
            <person name="Lin S."/>
            <person name="Macmil S.L."/>
            <person name="Magdelenat G."/>
            <person name="Matthews L."/>
            <person name="McCorrison J."/>
            <person name="Monaghan E.L."/>
            <person name="Mun J.H."/>
            <person name="Najar F.Z."/>
            <person name="Nicholson C."/>
            <person name="Noirot C."/>
            <person name="O'Bleness M."/>
            <person name="Paule C.R."/>
            <person name="Poulain J."/>
            <person name="Prion F."/>
            <person name="Qin B."/>
            <person name="Qu C."/>
            <person name="Retzel E.F."/>
            <person name="Riddle C."/>
            <person name="Sallet E."/>
            <person name="Samain S."/>
            <person name="Samson N."/>
            <person name="Sanders I."/>
            <person name="Saurat O."/>
            <person name="Scarpelli C."/>
            <person name="Schiex T."/>
            <person name="Segurens B."/>
            <person name="Severin A.J."/>
            <person name="Sherrier D.J."/>
            <person name="Shi R."/>
            <person name="Sims S."/>
            <person name="Singer S.R."/>
            <person name="Sinharoy S."/>
            <person name="Sterck L."/>
            <person name="Viollet A."/>
            <person name="Wang B.B."/>
            <person name="Wang K."/>
            <person name="Wang M."/>
            <person name="Wang X."/>
            <person name="Warfsmann J."/>
            <person name="Weissenbach J."/>
            <person name="White D.D."/>
            <person name="White J.D."/>
            <person name="Wiley G.B."/>
            <person name="Wincker P."/>
            <person name="Xing Y."/>
            <person name="Yang L."/>
            <person name="Yao Z."/>
            <person name="Ying F."/>
            <person name="Zhai J."/>
            <person name="Zhou L."/>
            <person name="Zuber A."/>
            <person name="Denarie J."/>
            <person name="Dixon R.A."/>
            <person name="May G.D."/>
            <person name="Schwartz D.C."/>
            <person name="Rogers J."/>
            <person name="Quetier F."/>
            <person name="Town C.D."/>
            <person name="Roe B.A."/>
        </authorList>
    </citation>
    <scope>NUCLEOTIDE SEQUENCE [LARGE SCALE GENOMIC DNA]</scope>
    <source>
        <strain evidence="4">A17</strain>
        <strain evidence="6 7">cv. Jemalong A17</strain>
    </source>
</reference>
<dbReference type="EMBL" id="CM001224">
    <property type="protein sequence ID" value="KEH19952.1"/>
    <property type="molecule type" value="Genomic_DNA"/>
</dbReference>
<gene>
    <name evidence="6" type="primary">25501284</name>
    <name evidence="4" type="ordered locus">MTR_8g063720</name>
    <name evidence="5" type="ORF">MtrunA17_Chr8g0364921</name>
</gene>
<dbReference type="InterPro" id="IPR040220">
    <property type="entry name" value="DD11"/>
</dbReference>
<evidence type="ECO:0000313" key="4">
    <source>
        <dbReference type="EMBL" id="KEH19952.1"/>
    </source>
</evidence>
<keyword evidence="7" id="KW-1185">Reference proteome</keyword>
<evidence type="ECO:0000256" key="1">
    <source>
        <dbReference type="ARBA" id="ARBA00022729"/>
    </source>
</evidence>
<evidence type="ECO:0000313" key="6">
    <source>
        <dbReference type="EnsemblPlants" id="KEH19952"/>
    </source>
</evidence>
<sequence>MARSNIYIVLVAFFFTTALASLNSPEKRFLHDCISIIGDECGNQFFSKLFTRDKITISRDCCYKVIQMGYSCHVKMAVFFLETDPVLRNADRIEYLSKSDHIYEKCDRVTQPEDSKFLAKCVQKIGSDCGEQIVAKLFTDVGSVNRQCCENLMKMGEKCHMNMAKALIRTPAMRSIDAPDFLRKNKKLFDDCKDME</sequence>
<dbReference type="HOGENOM" id="CLU_118316_0_0_1"/>
<reference evidence="6" key="3">
    <citation type="submission" date="2015-04" db="UniProtKB">
        <authorList>
            <consortium name="EnsemblPlants"/>
        </authorList>
    </citation>
    <scope>IDENTIFICATION</scope>
    <source>
        <strain evidence="6">cv. Jemalong A17</strain>
    </source>
</reference>
<feature type="signal peptide" evidence="2">
    <location>
        <begin position="1"/>
        <end position="20"/>
    </location>
</feature>
<organism evidence="4 7">
    <name type="scientific">Medicago truncatula</name>
    <name type="common">Barrel medic</name>
    <name type="synonym">Medicago tribuloides</name>
    <dbReference type="NCBI Taxonomy" id="3880"/>
    <lineage>
        <taxon>Eukaryota</taxon>
        <taxon>Viridiplantae</taxon>
        <taxon>Streptophyta</taxon>
        <taxon>Embryophyta</taxon>
        <taxon>Tracheophyta</taxon>
        <taxon>Spermatophyta</taxon>
        <taxon>Magnoliopsida</taxon>
        <taxon>eudicotyledons</taxon>
        <taxon>Gunneridae</taxon>
        <taxon>Pentapetalae</taxon>
        <taxon>rosids</taxon>
        <taxon>fabids</taxon>
        <taxon>Fabales</taxon>
        <taxon>Fabaceae</taxon>
        <taxon>Papilionoideae</taxon>
        <taxon>50 kb inversion clade</taxon>
        <taxon>NPAAA clade</taxon>
        <taxon>Hologalegina</taxon>
        <taxon>IRL clade</taxon>
        <taxon>Trifolieae</taxon>
        <taxon>Medicago</taxon>
    </lineage>
</organism>
<dbReference type="Proteomes" id="UP000002051">
    <property type="component" value="Chromosome 8"/>
</dbReference>
<dbReference type="AlphaFoldDB" id="A0A072TRD6"/>
<protein>
    <submittedName>
        <fullName evidence="4">ECA1 gametogenesis related family</fullName>
    </submittedName>
    <submittedName>
        <fullName evidence="5">Putative Prolamin-like domain-containing protein</fullName>
    </submittedName>
</protein>
<evidence type="ECO:0000313" key="5">
    <source>
        <dbReference type="EMBL" id="RHN41328.1"/>
    </source>
</evidence>
<dbReference type="EMBL" id="PSQE01000008">
    <property type="protein sequence ID" value="RHN41328.1"/>
    <property type="molecule type" value="Genomic_DNA"/>
</dbReference>
<feature type="domain" description="Prolamin-like" evidence="3">
    <location>
        <begin position="32"/>
        <end position="107"/>
    </location>
</feature>
<dbReference type="InterPro" id="IPR008502">
    <property type="entry name" value="Prolamin-like"/>
</dbReference>
<keyword evidence="1 2" id="KW-0732">Signal</keyword>
<dbReference type="Gramene" id="rna47637">
    <property type="protein sequence ID" value="RHN41328.1"/>
    <property type="gene ID" value="gene47637"/>
</dbReference>
<proteinExistence type="predicted"/>
<evidence type="ECO:0000313" key="7">
    <source>
        <dbReference type="Proteomes" id="UP000002051"/>
    </source>
</evidence>
<reference evidence="4 7" key="2">
    <citation type="journal article" date="2014" name="BMC Genomics">
        <title>An improved genome release (version Mt4.0) for the model legume Medicago truncatula.</title>
        <authorList>
            <person name="Tang H."/>
            <person name="Krishnakumar V."/>
            <person name="Bidwell S."/>
            <person name="Rosen B."/>
            <person name="Chan A."/>
            <person name="Zhou S."/>
            <person name="Gentzbittel L."/>
            <person name="Childs K.L."/>
            <person name="Yandell M."/>
            <person name="Gundlach H."/>
            <person name="Mayer K.F."/>
            <person name="Schwartz D.C."/>
            <person name="Town C.D."/>
        </authorList>
    </citation>
    <scope>GENOME REANNOTATION</scope>
    <source>
        <strain evidence="4">A17</strain>
        <strain evidence="6 7">cv. Jemalong A17</strain>
    </source>
</reference>
<evidence type="ECO:0000256" key="2">
    <source>
        <dbReference type="SAM" id="SignalP"/>
    </source>
</evidence>
<dbReference type="OrthoDB" id="1427320at2759"/>
<dbReference type="PANTHER" id="PTHR31207:SF38">
    <property type="entry name" value="PROLAMIN-LIKE PROTEIN"/>
    <property type="match status" value="1"/>
</dbReference>
<accession>A0A072TRD6</accession>
<name>A0A072TRD6_MEDTR</name>
<feature type="chain" id="PRO_5014498909" evidence="2">
    <location>
        <begin position="21"/>
        <end position="196"/>
    </location>
</feature>